<dbReference type="Proteomes" id="UP000030143">
    <property type="component" value="Unassembled WGS sequence"/>
</dbReference>
<protein>
    <recommendedName>
        <fullName evidence="4">BTB domain-containing protein</fullName>
    </recommendedName>
</protein>
<dbReference type="AlphaFoldDB" id="A0A0A2KF87"/>
<feature type="region of interest" description="Disordered" evidence="1">
    <location>
        <begin position="363"/>
        <end position="386"/>
    </location>
</feature>
<evidence type="ECO:0000256" key="1">
    <source>
        <dbReference type="SAM" id="MobiDB-lite"/>
    </source>
</evidence>
<dbReference type="PhylomeDB" id="A0A0A2KF87"/>
<proteinExistence type="predicted"/>
<dbReference type="HOGENOM" id="CLU_024593_0_0_1"/>
<dbReference type="GeneID" id="27676679"/>
<dbReference type="VEuPathDB" id="FungiDB:PEXP_110320"/>
<evidence type="ECO:0000313" key="3">
    <source>
        <dbReference type="Proteomes" id="UP000030143"/>
    </source>
</evidence>
<organism evidence="2 3">
    <name type="scientific">Penicillium expansum</name>
    <name type="common">Blue mold rot fungus</name>
    <dbReference type="NCBI Taxonomy" id="27334"/>
    <lineage>
        <taxon>Eukaryota</taxon>
        <taxon>Fungi</taxon>
        <taxon>Dikarya</taxon>
        <taxon>Ascomycota</taxon>
        <taxon>Pezizomycotina</taxon>
        <taxon>Eurotiomycetes</taxon>
        <taxon>Eurotiomycetidae</taxon>
        <taxon>Eurotiales</taxon>
        <taxon>Aspergillaceae</taxon>
        <taxon>Penicillium</taxon>
    </lineage>
</organism>
<sequence>MSPAKAQGHQNGLSGQNNPQENNEQSPIKVISAKGDLILEYIAPGNSSSSPTKHKWQVASERLTSHSPYFQALLDPTKFSEGRQFSAQKEAWNETQMPDSTSHHALPTVRLPSVHSTSMCGEDAIELFLKILCLDSFEETERAVFENWLKIQSTSLVARMIDLADSLNSPRAVQDVLQRIGYLYGRSKPALLARFNAALLSMKEDRIRQIIFISTFLNDTRLTRIMTHALLVVGSKPWINGLDNPEEESLRWKYLPNGLEEEIYCRRQYVLNTITDLQAHFLRVYGGLEETDTARSTANNRTLGAAFTASAHVLFQSRQFQCRGGFNNASQCDLFQLGQMIRFFSMRARTIFLGSTLIDPDFDSAPNDNDHTPGESRNDQAPGPPSDITAIIASLKQYPDYAIDEAHTGCGIRRRIMPALECIEKFVWDDRGLLGITPAVSDTTVSDPLQPSKWMLWAEFTRKKHTVDISFARVTAVYYPSAPSKNQVTRSAPQEELGRLLFTAARRDWSAAGSG</sequence>
<comment type="caution">
    <text evidence="2">The sequence shown here is derived from an EMBL/GenBank/DDBJ whole genome shotgun (WGS) entry which is preliminary data.</text>
</comment>
<accession>A0A0A2KF87</accession>
<keyword evidence="3" id="KW-1185">Reference proteome</keyword>
<reference evidence="2 3" key="1">
    <citation type="journal article" date="2015" name="Mol. Plant Microbe Interact.">
        <title>Genome, transcriptome, and functional analyses of Penicillium expansum provide new insights into secondary metabolism and pathogenicity.</title>
        <authorList>
            <person name="Ballester A.R."/>
            <person name="Marcet-Houben M."/>
            <person name="Levin E."/>
            <person name="Sela N."/>
            <person name="Selma-Lazaro C."/>
            <person name="Carmona L."/>
            <person name="Wisniewski M."/>
            <person name="Droby S."/>
            <person name="Gonzalez-Candelas L."/>
            <person name="Gabaldon T."/>
        </authorList>
    </citation>
    <scope>NUCLEOTIDE SEQUENCE [LARGE SCALE GENOMIC DNA]</scope>
    <source>
        <strain evidence="2 3">MD-8</strain>
    </source>
</reference>
<feature type="compositionally biased region" description="Low complexity" evidence="1">
    <location>
        <begin position="16"/>
        <end position="25"/>
    </location>
</feature>
<dbReference type="EMBL" id="JQFZ01000230">
    <property type="protein sequence ID" value="KGO54281.1"/>
    <property type="molecule type" value="Genomic_DNA"/>
</dbReference>
<feature type="compositionally biased region" description="Basic and acidic residues" evidence="1">
    <location>
        <begin position="368"/>
        <end position="378"/>
    </location>
</feature>
<gene>
    <name evidence="2" type="ORF">PEX2_039850</name>
</gene>
<dbReference type="OrthoDB" id="5398371at2759"/>
<dbReference type="RefSeq" id="XP_016596754.1">
    <property type="nucleotide sequence ID" value="XM_016741260.1"/>
</dbReference>
<feature type="region of interest" description="Disordered" evidence="1">
    <location>
        <begin position="1"/>
        <end position="25"/>
    </location>
</feature>
<name>A0A0A2KF87_PENEN</name>
<evidence type="ECO:0000313" key="2">
    <source>
        <dbReference type="EMBL" id="KGO54281.1"/>
    </source>
</evidence>
<evidence type="ECO:0008006" key="4">
    <source>
        <dbReference type="Google" id="ProtNLM"/>
    </source>
</evidence>